<comment type="caution">
    <text evidence="1">The sequence shown here is derived from an EMBL/GenBank/DDBJ whole genome shotgun (WGS) entry which is preliminary data.</text>
</comment>
<protein>
    <submittedName>
        <fullName evidence="1">Uncharacterized protein</fullName>
    </submittedName>
</protein>
<accession>A0A0F9KK16</accession>
<gene>
    <name evidence="1" type="ORF">LCGC14_1393420</name>
</gene>
<dbReference type="EMBL" id="LAZR01009029">
    <property type="protein sequence ID" value="KKM75116.1"/>
    <property type="molecule type" value="Genomic_DNA"/>
</dbReference>
<reference evidence="1" key="1">
    <citation type="journal article" date="2015" name="Nature">
        <title>Complex archaea that bridge the gap between prokaryotes and eukaryotes.</title>
        <authorList>
            <person name="Spang A."/>
            <person name="Saw J.H."/>
            <person name="Jorgensen S.L."/>
            <person name="Zaremba-Niedzwiedzka K."/>
            <person name="Martijn J."/>
            <person name="Lind A.E."/>
            <person name="van Eijk R."/>
            <person name="Schleper C."/>
            <person name="Guy L."/>
            <person name="Ettema T.J."/>
        </authorList>
    </citation>
    <scope>NUCLEOTIDE SEQUENCE</scope>
</reference>
<proteinExistence type="predicted"/>
<organism evidence="1">
    <name type="scientific">marine sediment metagenome</name>
    <dbReference type="NCBI Taxonomy" id="412755"/>
    <lineage>
        <taxon>unclassified sequences</taxon>
        <taxon>metagenomes</taxon>
        <taxon>ecological metagenomes</taxon>
    </lineage>
</organism>
<dbReference type="AlphaFoldDB" id="A0A0F9KK16"/>
<sequence length="62" mass="6993">MKKELYTVEVPAILVDLIGPQNLRENIEKTIKSVFSNWAIPSLVEKIKVTKPREKKNGGEDG</sequence>
<evidence type="ECO:0000313" key="1">
    <source>
        <dbReference type="EMBL" id="KKM75116.1"/>
    </source>
</evidence>
<name>A0A0F9KK16_9ZZZZ</name>